<comment type="subcellular location">
    <subcellularLocation>
        <location evidence="1">Cell membrane</location>
        <topology evidence="1">Multi-pass membrane protein</topology>
    </subcellularLocation>
</comment>
<keyword evidence="5 6" id="KW-0472">Membrane</keyword>
<feature type="transmembrane region" description="Helical" evidence="6">
    <location>
        <begin position="377"/>
        <end position="394"/>
    </location>
</feature>
<reference evidence="7 8" key="1">
    <citation type="submission" date="2016-10" db="EMBL/GenBank/DDBJ databases">
        <authorList>
            <person name="de Groot N.N."/>
        </authorList>
    </citation>
    <scope>NUCLEOTIDE SEQUENCE [LARGE SCALE GENOMIC DNA]</scope>
    <source>
        <strain evidence="7 8">AB35.6</strain>
    </source>
</reference>
<sequence>MKLKRLFQILLATFLSQGVTVISQLLVPPFFLRYYGGVSVYGEWLALSASVNYLGMLNYGIQTYANNEMTILHSAGDTSGAKAVQANALRLLLGIIACFGTVGALVFLIPVTSWLKLHHVTPAGAQLALYLLILQIAVNMLFSLLTNGYMMVGLPHVGNHMASGQRLLSTFATAFAIYQHASFAVLAGVQLGSLLIFSLVVLIHVRVVVPVLMPNLRYGNWKGVTAILRPSGHFGLISIGGFLTWSMPVLLIQRTLGAEVTGIFGLVRTVFQMSRQILMIASGTISQDITEMWGRKEWVQLRRLYDLSERVVLFLIPVVTVGTLLLSPLLFTVWLHKRSMYQPELCFLMAVISGVLGIKEHKTQFQSSSNEHDKLSWIIVIGYSVMLLAALAPIHYFGLVGYLVTWLIWEIIQTGLVLRLNERLFPEEYRVETRPLIKLAIFTLVAFAAAAYPAVLEQRLSLPAGIGLAAAVMLVLGAAAYKVFGLDDVANLLRSRMKPRAVAA</sequence>
<evidence type="ECO:0000256" key="5">
    <source>
        <dbReference type="ARBA" id="ARBA00023136"/>
    </source>
</evidence>
<feature type="transmembrane region" description="Helical" evidence="6">
    <location>
        <begin position="91"/>
        <end position="115"/>
    </location>
</feature>
<feature type="transmembrane region" description="Helical" evidence="6">
    <location>
        <begin position="127"/>
        <end position="146"/>
    </location>
</feature>
<dbReference type="OrthoDB" id="104353at2"/>
<evidence type="ECO:0000313" key="8">
    <source>
        <dbReference type="Proteomes" id="UP000182409"/>
    </source>
</evidence>
<evidence type="ECO:0000313" key="7">
    <source>
        <dbReference type="EMBL" id="SEB90116.1"/>
    </source>
</evidence>
<dbReference type="RefSeq" id="WP_074653899.1">
    <property type="nucleotide sequence ID" value="NZ_FNSD01000001.1"/>
</dbReference>
<dbReference type="InterPro" id="IPR050833">
    <property type="entry name" value="Poly_Biosynth_Transport"/>
</dbReference>
<keyword evidence="3 6" id="KW-0812">Transmembrane</keyword>
<feature type="transmembrane region" description="Helical" evidence="6">
    <location>
        <begin position="462"/>
        <end position="484"/>
    </location>
</feature>
<feature type="transmembrane region" description="Helical" evidence="6">
    <location>
        <begin position="340"/>
        <end position="357"/>
    </location>
</feature>
<gene>
    <name evidence="7" type="ORF">SAMN05443244_2135</name>
</gene>
<keyword evidence="2" id="KW-1003">Cell membrane</keyword>
<dbReference type="PANTHER" id="PTHR30250:SF26">
    <property type="entry name" value="PSMA PROTEIN"/>
    <property type="match status" value="1"/>
</dbReference>
<evidence type="ECO:0000256" key="1">
    <source>
        <dbReference type="ARBA" id="ARBA00004651"/>
    </source>
</evidence>
<evidence type="ECO:0000256" key="4">
    <source>
        <dbReference type="ARBA" id="ARBA00022989"/>
    </source>
</evidence>
<feature type="transmembrane region" description="Helical" evidence="6">
    <location>
        <begin position="311"/>
        <end position="334"/>
    </location>
</feature>
<evidence type="ECO:0000256" key="6">
    <source>
        <dbReference type="SAM" id="Phobius"/>
    </source>
</evidence>
<feature type="transmembrane region" description="Helical" evidence="6">
    <location>
        <begin position="226"/>
        <end position="245"/>
    </location>
</feature>
<dbReference type="GO" id="GO:0005886">
    <property type="term" value="C:plasma membrane"/>
    <property type="evidence" value="ECO:0007669"/>
    <property type="project" value="UniProtKB-SubCell"/>
</dbReference>
<feature type="transmembrane region" description="Helical" evidence="6">
    <location>
        <begin position="400"/>
        <end position="418"/>
    </location>
</feature>
<protein>
    <submittedName>
        <fullName evidence="7">Membrane protein involved in the export of O-antigen and teichoic acid</fullName>
    </submittedName>
</protein>
<evidence type="ECO:0000256" key="2">
    <source>
        <dbReference type="ARBA" id="ARBA00022475"/>
    </source>
</evidence>
<feature type="transmembrane region" description="Helical" evidence="6">
    <location>
        <begin position="439"/>
        <end position="456"/>
    </location>
</feature>
<dbReference type="EMBL" id="FNSD01000001">
    <property type="protein sequence ID" value="SEB90116.1"/>
    <property type="molecule type" value="Genomic_DNA"/>
</dbReference>
<keyword evidence="4 6" id="KW-1133">Transmembrane helix</keyword>
<organism evidence="7 8">
    <name type="scientific">Terriglobus roseus</name>
    <dbReference type="NCBI Taxonomy" id="392734"/>
    <lineage>
        <taxon>Bacteria</taxon>
        <taxon>Pseudomonadati</taxon>
        <taxon>Acidobacteriota</taxon>
        <taxon>Terriglobia</taxon>
        <taxon>Terriglobales</taxon>
        <taxon>Acidobacteriaceae</taxon>
        <taxon>Terriglobus</taxon>
    </lineage>
</organism>
<dbReference type="PANTHER" id="PTHR30250">
    <property type="entry name" value="PST FAMILY PREDICTED COLANIC ACID TRANSPORTER"/>
    <property type="match status" value="1"/>
</dbReference>
<dbReference type="AlphaFoldDB" id="A0A1H4N471"/>
<dbReference type="Proteomes" id="UP000182409">
    <property type="component" value="Unassembled WGS sequence"/>
</dbReference>
<name>A0A1H4N471_9BACT</name>
<accession>A0A1H4N471</accession>
<evidence type="ECO:0000256" key="3">
    <source>
        <dbReference type="ARBA" id="ARBA00022692"/>
    </source>
</evidence>
<proteinExistence type="predicted"/>